<dbReference type="EMBL" id="CP003261">
    <property type="protein sequence ID" value="AGK97650.1"/>
    <property type="molecule type" value="Genomic_DNA"/>
</dbReference>
<proteinExistence type="predicted"/>
<name>R4KDF0_CLOPA</name>
<dbReference type="KEGG" id="cpas:Clopa_2812"/>
<gene>
    <name evidence="1" type="ORF">Clopa_2812</name>
</gene>
<dbReference type="PATRIC" id="fig|86416.3.peg.2796"/>
<accession>R4KDF0</accession>
<reference evidence="1 2" key="1">
    <citation type="submission" date="2012-01" db="EMBL/GenBank/DDBJ databases">
        <title>Complete sequence of chromosome of Clostridium pasteurianum BC1.</title>
        <authorList>
            <consortium name="US DOE Joint Genome Institute"/>
            <person name="Lucas S."/>
            <person name="Han J."/>
            <person name="Lapidus A."/>
            <person name="Cheng J.-F."/>
            <person name="Goodwin L."/>
            <person name="Pitluck S."/>
            <person name="Peters L."/>
            <person name="Mikhailova N."/>
            <person name="Teshima H."/>
            <person name="Detter J.C."/>
            <person name="Han C."/>
            <person name="Tapia R."/>
            <person name="Land M."/>
            <person name="Hauser L."/>
            <person name="Kyrpides N."/>
            <person name="Ivanova N."/>
            <person name="Pagani I."/>
            <person name="Dunn J."/>
            <person name="Taghavi S."/>
            <person name="Francis A."/>
            <person name="van der Lelie D."/>
            <person name="Woyke T."/>
        </authorList>
    </citation>
    <scope>NUCLEOTIDE SEQUENCE [LARGE SCALE GENOMIC DNA]</scope>
    <source>
        <strain evidence="1 2">BC1</strain>
    </source>
</reference>
<sequence length="38" mass="4206">MEDGIKIMILEGADILKNNLEGLPIEKDYKGVFANSLL</sequence>
<organism evidence="1 2">
    <name type="scientific">Clostridium pasteurianum BC1</name>
    <dbReference type="NCBI Taxonomy" id="86416"/>
    <lineage>
        <taxon>Bacteria</taxon>
        <taxon>Bacillati</taxon>
        <taxon>Bacillota</taxon>
        <taxon>Clostridia</taxon>
        <taxon>Eubacteriales</taxon>
        <taxon>Clostridiaceae</taxon>
        <taxon>Clostridium</taxon>
    </lineage>
</organism>
<dbReference type="HOGENOM" id="CLU_3326593_0_0_9"/>
<keyword evidence="2" id="KW-1185">Reference proteome</keyword>
<evidence type="ECO:0000313" key="2">
    <source>
        <dbReference type="Proteomes" id="UP000013523"/>
    </source>
</evidence>
<evidence type="ECO:0000313" key="1">
    <source>
        <dbReference type="EMBL" id="AGK97650.1"/>
    </source>
</evidence>
<dbReference type="AlphaFoldDB" id="R4KDF0"/>
<protein>
    <submittedName>
        <fullName evidence="1">Uncharacterized protein</fullName>
    </submittedName>
</protein>
<dbReference type="Proteomes" id="UP000013523">
    <property type="component" value="Chromosome"/>
</dbReference>
<dbReference type="STRING" id="86416.Clopa_2812"/>